<name>A0A1Y1ZR22_9PLEO</name>
<dbReference type="EMBL" id="MCFA01000053">
    <property type="protein sequence ID" value="ORY12245.1"/>
    <property type="molecule type" value="Genomic_DNA"/>
</dbReference>
<gene>
    <name evidence="1" type="ORF">BCR34DRAFT_306332</name>
</gene>
<dbReference type="AlphaFoldDB" id="A0A1Y1ZR22"/>
<evidence type="ECO:0000313" key="2">
    <source>
        <dbReference type="Proteomes" id="UP000193144"/>
    </source>
</evidence>
<keyword evidence="2" id="KW-1185">Reference proteome</keyword>
<organism evidence="1 2">
    <name type="scientific">Clohesyomyces aquaticus</name>
    <dbReference type="NCBI Taxonomy" id="1231657"/>
    <lineage>
        <taxon>Eukaryota</taxon>
        <taxon>Fungi</taxon>
        <taxon>Dikarya</taxon>
        <taxon>Ascomycota</taxon>
        <taxon>Pezizomycotina</taxon>
        <taxon>Dothideomycetes</taxon>
        <taxon>Pleosporomycetidae</taxon>
        <taxon>Pleosporales</taxon>
        <taxon>Lindgomycetaceae</taxon>
        <taxon>Clohesyomyces</taxon>
    </lineage>
</organism>
<comment type="caution">
    <text evidence="1">The sequence shown here is derived from an EMBL/GenBank/DDBJ whole genome shotgun (WGS) entry which is preliminary data.</text>
</comment>
<dbReference type="Gene3D" id="3.30.70.100">
    <property type="match status" value="1"/>
</dbReference>
<protein>
    <submittedName>
        <fullName evidence="1">Uncharacterized protein</fullName>
    </submittedName>
</protein>
<sequence>MLALQKTCVHASTQLSYIKSISGGKDSSIENLQAGLTHAFVVQFLAWRTATTMSTMTLRTKPSKKLQLHL</sequence>
<accession>A0A1Y1ZR22</accession>
<dbReference type="STRING" id="1231657.A0A1Y1ZR22"/>
<evidence type="ECO:0000313" key="1">
    <source>
        <dbReference type="EMBL" id="ORY12245.1"/>
    </source>
</evidence>
<proteinExistence type="predicted"/>
<reference evidence="1 2" key="1">
    <citation type="submission" date="2016-07" db="EMBL/GenBank/DDBJ databases">
        <title>Pervasive Adenine N6-methylation of Active Genes in Fungi.</title>
        <authorList>
            <consortium name="DOE Joint Genome Institute"/>
            <person name="Mondo S.J."/>
            <person name="Dannebaum R.O."/>
            <person name="Kuo R.C."/>
            <person name="Labutti K."/>
            <person name="Haridas S."/>
            <person name="Kuo A."/>
            <person name="Salamov A."/>
            <person name="Ahrendt S.R."/>
            <person name="Lipzen A."/>
            <person name="Sullivan W."/>
            <person name="Andreopoulos W.B."/>
            <person name="Clum A."/>
            <person name="Lindquist E."/>
            <person name="Daum C."/>
            <person name="Ramamoorthy G.K."/>
            <person name="Gryganskyi A."/>
            <person name="Culley D."/>
            <person name="Magnuson J.K."/>
            <person name="James T.Y."/>
            <person name="O'Malley M.A."/>
            <person name="Stajich J.E."/>
            <person name="Spatafora J.W."/>
            <person name="Visel A."/>
            <person name="Grigoriev I.V."/>
        </authorList>
    </citation>
    <scope>NUCLEOTIDE SEQUENCE [LARGE SCALE GENOMIC DNA]</scope>
    <source>
        <strain evidence="1 2">CBS 115471</strain>
    </source>
</reference>
<dbReference type="Proteomes" id="UP000193144">
    <property type="component" value="Unassembled WGS sequence"/>
</dbReference>